<dbReference type="Gene3D" id="3.40.50.300">
    <property type="entry name" value="P-loop containing nucleotide triphosphate hydrolases"/>
    <property type="match status" value="1"/>
</dbReference>
<keyword evidence="2" id="KW-0808">Transferase</keyword>
<comment type="caution">
    <text evidence="2">The sequence shown here is derived from an EMBL/GenBank/DDBJ whole genome shotgun (WGS) entry which is preliminary data.</text>
</comment>
<dbReference type="SUPFAM" id="SSF52540">
    <property type="entry name" value="P-loop containing nucleoside triphosphate hydrolases"/>
    <property type="match status" value="1"/>
</dbReference>
<dbReference type="InterPro" id="IPR006083">
    <property type="entry name" value="PRK/URK"/>
</dbReference>
<dbReference type="RefSeq" id="WP_388009213.1">
    <property type="nucleotide sequence ID" value="NZ_JBHUEE010000009.1"/>
</dbReference>
<gene>
    <name evidence="2" type="ORF">ACFSE6_15590</name>
</gene>
<accession>A0ABW4L714</accession>
<dbReference type="EMBL" id="JBHUEE010000009">
    <property type="protein sequence ID" value="MFD1719265.1"/>
    <property type="molecule type" value="Genomic_DNA"/>
</dbReference>
<protein>
    <submittedName>
        <fullName evidence="2">Nucleoside/nucleotide kinase family protein</fullName>
    </submittedName>
</protein>
<organism evidence="2 3">
    <name type="scientific">Georgenia deserti</name>
    <dbReference type="NCBI Taxonomy" id="2093781"/>
    <lineage>
        <taxon>Bacteria</taxon>
        <taxon>Bacillati</taxon>
        <taxon>Actinomycetota</taxon>
        <taxon>Actinomycetes</taxon>
        <taxon>Micrococcales</taxon>
        <taxon>Bogoriellaceae</taxon>
        <taxon>Georgenia</taxon>
    </lineage>
</organism>
<keyword evidence="3" id="KW-1185">Reference proteome</keyword>
<dbReference type="NCBIfam" id="NF006743">
    <property type="entry name" value="PRK09270.1-2"/>
    <property type="match status" value="1"/>
</dbReference>
<sequence length="228" mass="24485">MTDHLSAGPDDVEALVARICDHRARAAGTVPGAIGRLIIGLAGPPGAGKSTVTGALTAALARAGLASVVVGMDGYHLAQAELERLGRADRKGAPDTFDADGYVALIRRIRVQRPDSPVVYAPAFDRHLEEPVAGAVAVAADVPVVLTEGNYLLLDREPWRRLGDLLDETWYLEVDETARRRRLVARHIAHGRSPEAAAEWEDRSDQANAEVVAASRHRADVVVSWREG</sequence>
<name>A0ABW4L714_9MICO</name>
<evidence type="ECO:0000313" key="2">
    <source>
        <dbReference type="EMBL" id="MFD1719265.1"/>
    </source>
</evidence>
<evidence type="ECO:0000313" key="3">
    <source>
        <dbReference type="Proteomes" id="UP001597277"/>
    </source>
</evidence>
<keyword evidence="2" id="KW-0418">Kinase</keyword>
<feature type="domain" description="Phosphoribulokinase/uridine kinase" evidence="1">
    <location>
        <begin position="38"/>
        <end position="223"/>
    </location>
</feature>
<dbReference type="GO" id="GO:0016301">
    <property type="term" value="F:kinase activity"/>
    <property type="evidence" value="ECO:0007669"/>
    <property type="project" value="UniProtKB-KW"/>
</dbReference>
<reference evidence="3" key="1">
    <citation type="journal article" date="2019" name="Int. J. Syst. Evol. Microbiol.">
        <title>The Global Catalogue of Microorganisms (GCM) 10K type strain sequencing project: providing services to taxonomists for standard genome sequencing and annotation.</title>
        <authorList>
            <consortium name="The Broad Institute Genomics Platform"/>
            <consortium name="The Broad Institute Genome Sequencing Center for Infectious Disease"/>
            <person name="Wu L."/>
            <person name="Ma J."/>
        </authorList>
    </citation>
    <scope>NUCLEOTIDE SEQUENCE [LARGE SCALE GENOMIC DNA]</scope>
    <source>
        <strain evidence="3">JCM 17130</strain>
    </source>
</reference>
<proteinExistence type="predicted"/>
<dbReference type="Proteomes" id="UP001597277">
    <property type="component" value="Unassembled WGS sequence"/>
</dbReference>
<evidence type="ECO:0000259" key="1">
    <source>
        <dbReference type="Pfam" id="PF00485"/>
    </source>
</evidence>
<dbReference type="InterPro" id="IPR027417">
    <property type="entry name" value="P-loop_NTPase"/>
</dbReference>
<dbReference type="Pfam" id="PF00485">
    <property type="entry name" value="PRK"/>
    <property type="match status" value="1"/>
</dbReference>
<dbReference type="PANTHER" id="PTHR10285">
    <property type="entry name" value="URIDINE KINASE"/>
    <property type="match status" value="1"/>
</dbReference>